<evidence type="ECO:0000256" key="1">
    <source>
        <dbReference type="ARBA" id="ARBA00005578"/>
    </source>
</evidence>
<evidence type="ECO:0000256" key="2">
    <source>
        <dbReference type="RuleBase" id="RU003860"/>
    </source>
</evidence>
<dbReference type="EMBL" id="LUKY01000032">
    <property type="protein sequence ID" value="OIZ95096.1"/>
    <property type="molecule type" value="Genomic_DNA"/>
</dbReference>
<keyword evidence="4" id="KW-1185">Reference proteome</keyword>
<dbReference type="InterPro" id="IPR002634">
    <property type="entry name" value="BolA"/>
</dbReference>
<gene>
    <name evidence="3" type="ORF">A1D18_03090</name>
</gene>
<dbReference type="PIRSF" id="PIRSF003113">
    <property type="entry name" value="BolA"/>
    <property type="match status" value="1"/>
</dbReference>
<accession>A0A1J8NIV6</accession>
<dbReference type="InterPro" id="IPR050961">
    <property type="entry name" value="BolA/IbaG_stress_morph_reg"/>
</dbReference>
<dbReference type="PANTHER" id="PTHR46229:SF2">
    <property type="entry name" value="BOLA-LIKE PROTEIN 1"/>
    <property type="match status" value="1"/>
</dbReference>
<dbReference type="PANTHER" id="PTHR46229">
    <property type="entry name" value="BOLA TRANSCRIPTION REGULATOR"/>
    <property type="match status" value="1"/>
</dbReference>
<dbReference type="InterPro" id="IPR036065">
    <property type="entry name" value="BolA-like_sf"/>
</dbReference>
<organism evidence="3 4">
    <name type="scientific">Candidatus Rickettsiella isopodorum</name>
    <dbReference type="NCBI Taxonomy" id="1225476"/>
    <lineage>
        <taxon>Bacteria</taxon>
        <taxon>Pseudomonadati</taxon>
        <taxon>Pseudomonadota</taxon>
        <taxon>Gammaproteobacteria</taxon>
        <taxon>Legionellales</taxon>
        <taxon>Coxiellaceae</taxon>
        <taxon>Rickettsiella</taxon>
    </lineage>
</organism>
<comment type="similarity">
    <text evidence="1 2">Belongs to the BolA/IbaG family.</text>
</comment>
<protein>
    <submittedName>
        <fullName evidence="3">BolA family transcriptional regulator</fullName>
    </submittedName>
</protein>
<dbReference type="Gene3D" id="3.30.300.90">
    <property type="entry name" value="BolA-like"/>
    <property type="match status" value="1"/>
</dbReference>
<comment type="caution">
    <text evidence="3">The sequence shown here is derived from an EMBL/GenBank/DDBJ whole genome shotgun (WGS) entry which is preliminary data.</text>
</comment>
<proteinExistence type="inferred from homology"/>
<dbReference type="AlphaFoldDB" id="A0A1J8NIV6"/>
<dbReference type="STRING" id="1225476.A1D18_03090"/>
<name>A0A1J8NIV6_9COXI</name>
<evidence type="ECO:0000313" key="4">
    <source>
        <dbReference type="Proteomes" id="UP000183924"/>
    </source>
</evidence>
<reference evidence="3 4" key="1">
    <citation type="submission" date="2016-03" db="EMBL/GenBank/DDBJ databases">
        <title>Comparative genomics of Rickettsiella.</title>
        <authorList>
            <person name="Chandler C."/>
            <person name="Wang Y."/>
        </authorList>
    </citation>
    <scope>NUCLEOTIDE SEQUENCE [LARGE SCALE GENOMIC DNA]</scope>
    <source>
        <strain evidence="3 4">RCFS May 2013</strain>
    </source>
</reference>
<dbReference type="RefSeq" id="WP_071662358.1">
    <property type="nucleotide sequence ID" value="NZ_LUKY01000032.1"/>
</dbReference>
<dbReference type="Proteomes" id="UP000183924">
    <property type="component" value="Unassembled WGS sequence"/>
</dbReference>
<evidence type="ECO:0000313" key="3">
    <source>
        <dbReference type="EMBL" id="OIZ95096.1"/>
    </source>
</evidence>
<dbReference type="OrthoDB" id="9812890at2"/>
<dbReference type="SUPFAM" id="SSF82657">
    <property type="entry name" value="BolA-like"/>
    <property type="match status" value="1"/>
</dbReference>
<dbReference type="Pfam" id="PF01722">
    <property type="entry name" value="BolA"/>
    <property type="match status" value="1"/>
</dbReference>
<sequence length="92" mass="10205">MKNNNPTLDTAATIRKKLYQSLAPTFLDVIDEGDQHIGHANEGAGHFSVRISSPLFKNKPLVECHRLVYTALGDTMRTEIHALKIDITTSES</sequence>